<dbReference type="Gene3D" id="3.40.50.720">
    <property type="entry name" value="NAD(P)-binding Rossmann-like Domain"/>
    <property type="match status" value="1"/>
</dbReference>
<keyword evidence="10" id="KW-1133">Transmembrane helix</keyword>
<comment type="cofactor">
    <cofactor evidence="1">
        <name>FMN</name>
        <dbReference type="ChEBI" id="CHEBI:58210"/>
    </cofactor>
</comment>
<dbReference type="GO" id="GO:0016491">
    <property type="term" value="F:oxidoreductase activity"/>
    <property type="evidence" value="ECO:0007669"/>
    <property type="project" value="UniProtKB-KW"/>
</dbReference>
<reference evidence="13" key="1">
    <citation type="submission" date="2009-04" db="EMBL/GenBank/DDBJ databases">
        <authorList>
            <person name="Weinstock G."/>
            <person name="Sodergren E."/>
            <person name="Clifton S."/>
            <person name="Fulton L."/>
            <person name="Fulton B."/>
            <person name="Courtney L."/>
            <person name="Fronick C."/>
            <person name="Harrison M."/>
            <person name="Strong C."/>
            <person name="Farmer C."/>
            <person name="Delahaunty K."/>
            <person name="Markovic C."/>
            <person name="Hall O."/>
            <person name="Minx P."/>
            <person name="Tomlinson C."/>
            <person name="Mitreva M."/>
            <person name="Nelson J."/>
            <person name="Hou S."/>
            <person name="Wollam A."/>
            <person name="Pepin K.H."/>
            <person name="Johnson M."/>
            <person name="Bhonagiri V."/>
            <person name="Nash W.E."/>
            <person name="Warren W."/>
            <person name="Chinwalla A."/>
            <person name="Mardis E.R."/>
            <person name="Wilson R.K."/>
        </authorList>
    </citation>
    <scope>NUCLEOTIDE SEQUENCE [LARGE SCALE GENOMIC DNA]</scope>
    <source>
        <strain evidence="13">DSM 14600</strain>
    </source>
</reference>
<sequence>MIRAGQTKTQGRWKKSLFHLVKICQYVIMVIITNIFVLIRLNGGNFMDYNAKLLELDDFFGNWVRNTSAFPGQEYAKLTNSLYPYKELFSPIKVNKTVIKNRVVMGPMGNLMMCEETGRPNQKMLEYFFARAKGGVGLLTTGLIPVSHGIDPTVTEAGDRSMFPRIDKYRTVFAGWRDLAQGVHAYGSKMFVQITPGLGRVGPPTCFITKHKLPRSASLNPNFYIPELPCMRLTDFSLRKIVNNCGQAAADAREIGLDGIYLHGHEGYLLEQLTNPAFNRRLLGRYADPEQFGLEIVRKIRDRVGSDYPIMYRIDLSLALNETYREKMDTVPSLRKFKHGRSIQATLSYMKHLVEAGVDMFDVDIGCYDNWWLPHPPAGMPAGCFLDISRIAREYFAQNKILSNAGEKVPVVAVGKLGYPDLAEKALRDGDCDMVMLARPLLSDADWCKKAYSGKVNEIRPCIGCQEGCVNEFILGGHPQCAVNPRTGFEDVLPEELAPAKIKKNIAVAGAGPAGIIFALTAAQRGHKVTLFEKSAQVGGKLNPGSVPKIKFDLANYVDYLKHQLKMAEENCDLTLKLNTNVDPDLLKAGNYDTIVCAYGTREIVPPFEGFDQVHWVLGVDLLDNPSLMGDAQKIAVIGGGVVGCETAYWLKYEYGRDVTVVEMMPDFMEGVCTANRGHLLHYLEKGGVKLMNCARVISFGKNQVHILRNSSAAVPNPYNTWQPLLPDNIPNPLAKKPGNSRNPITVDADLVVLALGGKADQDLYFNCLKGHLAPEILNIGDSERAGRVLEAARAAYRTGIRV</sequence>
<dbReference type="SUPFAM" id="SSF51905">
    <property type="entry name" value="FAD/NAD(P)-binding domain"/>
    <property type="match status" value="1"/>
</dbReference>
<evidence type="ECO:0000256" key="4">
    <source>
        <dbReference type="ARBA" id="ARBA00022630"/>
    </source>
</evidence>
<comment type="caution">
    <text evidence="13">The sequence shown here is derived from an EMBL/GenBank/DDBJ whole genome shotgun (WGS) entry which is preliminary data.</text>
</comment>
<dbReference type="eggNOG" id="COG1902">
    <property type="taxonomic scope" value="Bacteria"/>
</dbReference>
<dbReference type="SUPFAM" id="SSF51395">
    <property type="entry name" value="FMN-linked oxidoreductases"/>
    <property type="match status" value="1"/>
</dbReference>
<evidence type="ECO:0000313" key="13">
    <source>
        <dbReference type="EMBL" id="EEP27781.1"/>
    </source>
</evidence>
<keyword evidence="5" id="KW-0288">FMN</keyword>
<dbReference type="InterPro" id="IPR023753">
    <property type="entry name" value="FAD/NAD-binding_dom"/>
</dbReference>
<evidence type="ECO:0000256" key="2">
    <source>
        <dbReference type="ARBA" id="ARBA00001966"/>
    </source>
</evidence>
<dbReference type="InterPro" id="IPR036188">
    <property type="entry name" value="FAD/NAD-bd_sf"/>
</dbReference>
<proteinExistence type="inferred from homology"/>
<dbReference type="eggNOG" id="COG0493">
    <property type="taxonomic scope" value="Bacteria"/>
</dbReference>
<protein>
    <submittedName>
        <fullName evidence="13">Pyridine nucleotide-disulfide oxidoreductase</fullName>
    </submittedName>
</protein>
<dbReference type="GO" id="GO:0010181">
    <property type="term" value="F:FMN binding"/>
    <property type="evidence" value="ECO:0007669"/>
    <property type="project" value="InterPro"/>
</dbReference>
<dbReference type="InterPro" id="IPR001155">
    <property type="entry name" value="OxRdtase_FMN_N"/>
</dbReference>
<evidence type="ECO:0000256" key="6">
    <source>
        <dbReference type="ARBA" id="ARBA00022723"/>
    </source>
</evidence>
<evidence type="ECO:0000256" key="7">
    <source>
        <dbReference type="ARBA" id="ARBA00023002"/>
    </source>
</evidence>
<dbReference type="AlphaFoldDB" id="C4GCT1"/>
<evidence type="ECO:0000256" key="10">
    <source>
        <dbReference type="SAM" id="Phobius"/>
    </source>
</evidence>
<dbReference type="PANTHER" id="PTHR42917">
    <property type="entry name" value="2,4-DIENOYL-COA REDUCTASE"/>
    <property type="match status" value="1"/>
</dbReference>
<comment type="similarity">
    <text evidence="3">In the N-terminal section; belongs to the NADH:flavin oxidoreductase/NADH oxidase family.</text>
</comment>
<evidence type="ECO:0000256" key="1">
    <source>
        <dbReference type="ARBA" id="ARBA00001917"/>
    </source>
</evidence>
<dbReference type="EMBL" id="ACIP02000004">
    <property type="protein sequence ID" value="EEP27781.1"/>
    <property type="molecule type" value="Genomic_DNA"/>
</dbReference>
<evidence type="ECO:0000256" key="9">
    <source>
        <dbReference type="ARBA" id="ARBA00023014"/>
    </source>
</evidence>
<keyword evidence="14" id="KW-1185">Reference proteome</keyword>
<dbReference type="Pfam" id="PF07992">
    <property type="entry name" value="Pyr_redox_2"/>
    <property type="match status" value="1"/>
</dbReference>
<keyword evidence="7" id="KW-0560">Oxidoreductase</keyword>
<accession>C4GCT1</accession>
<dbReference type="PANTHER" id="PTHR42917:SF2">
    <property type="entry name" value="2,4-DIENOYL-COA REDUCTASE [(2E)-ENOYL-COA-PRODUCING]"/>
    <property type="match status" value="1"/>
</dbReference>
<feature type="domain" description="FAD/NAD(P)-binding" evidence="12">
    <location>
        <begin position="505"/>
        <end position="765"/>
    </location>
</feature>
<comment type="cofactor">
    <cofactor evidence="2">
        <name>[4Fe-4S] cluster</name>
        <dbReference type="ChEBI" id="CHEBI:49883"/>
    </cofactor>
</comment>
<feature type="domain" description="NADH:flavin oxidoreductase/NADH oxidase N-terminal" evidence="11">
    <location>
        <begin position="87"/>
        <end position="320"/>
    </location>
</feature>
<dbReference type="Gene3D" id="3.20.20.70">
    <property type="entry name" value="Aldolase class I"/>
    <property type="match status" value="1"/>
</dbReference>
<dbReference type="GO" id="GO:0046872">
    <property type="term" value="F:metal ion binding"/>
    <property type="evidence" value="ECO:0007669"/>
    <property type="project" value="UniProtKB-KW"/>
</dbReference>
<keyword evidence="8" id="KW-0408">Iron</keyword>
<dbReference type="PRINTS" id="PR00469">
    <property type="entry name" value="PNDRDTASEII"/>
</dbReference>
<keyword evidence="6" id="KW-0479">Metal-binding</keyword>
<evidence type="ECO:0000256" key="8">
    <source>
        <dbReference type="ARBA" id="ARBA00023004"/>
    </source>
</evidence>
<dbReference type="Gene3D" id="3.50.50.60">
    <property type="entry name" value="FAD/NAD(P)-binding domain"/>
    <property type="match status" value="1"/>
</dbReference>
<evidence type="ECO:0000256" key="5">
    <source>
        <dbReference type="ARBA" id="ARBA00022643"/>
    </source>
</evidence>
<gene>
    <name evidence="13" type="ORF">GCWU000342_01775</name>
</gene>
<dbReference type="InterPro" id="IPR051793">
    <property type="entry name" value="NADH:flavin_oxidoreductase"/>
</dbReference>
<keyword evidence="4" id="KW-0285">Flavoprotein</keyword>
<evidence type="ECO:0000313" key="14">
    <source>
        <dbReference type="Proteomes" id="UP000003494"/>
    </source>
</evidence>
<dbReference type="HOGENOM" id="CLU_012153_1_2_9"/>
<keyword evidence="9" id="KW-0411">Iron-sulfur</keyword>
<evidence type="ECO:0000259" key="12">
    <source>
        <dbReference type="Pfam" id="PF07992"/>
    </source>
</evidence>
<keyword evidence="10" id="KW-0812">Transmembrane</keyword>
<evidence type="ECO:0000256" key="3">
    <source>
        <dbReference type="ARBA" id="ARBA00011048"/>
    </source>
</evidence>
<dbReference type="Proteomes" id="UP000003494">
    <property type="component" value="Unassembled WGS sequence"/>
</dbReference>
<dbReference type="GO" id="GO:0051536">
    <property type="term" value="F:iron-sulfur cluster binding"/>
    <property type="evidence" value="ECO:0007669"/>
    <property type="project" value="UniProtKB-KW"/>
</dbReference>
<keyword evidence="10" id="KW-0472">Membrane</keyword>
<name>C4GCT1_9FIRM</name>
<evidence type="ECO:0000259" key="11">
    <source>
        <dbReference type="Pfam" id="PF00724"/>
    </source>
</evidence>
<dbReference type="PRINTS" id="PR00368">
    <property type="entry name" value="FADPNR"/>
</dbReference>
<dbReference type="STRING" id="626523.GCWU000342_01775"/>
<feature type="transmembrane region" description="Helical" evidence="10">
    <location>
        <begin position="20"/>
        <end position="39"/>
    </location>
</feature>
<dbReference type="InterPro" id="IPR013785">
    <property type="entry name" value="Aldolase_TIM"/>
</dbReference>
<organism evidence="13 14">
    <name type="scientific">Shuttleworthella satelles DSM 14600</name>
    <dbReference type="NCBI Taxonomy" id="626523"/>
    <lineage>
        <taxon>Bacteria</taxon>
        <taxon>Bacillati</taxon>
        <taxon>Bacillota</taxon>
        <taxon>Clostridia</taxon>
        <taxon>Lachnospirales</taxon>
        <taxon>Lachnospiraceae</taxon>
        <taxon>Shuttleworthella</taxon>
    </lineage>
</organism>
<dbReference type="Pfam" id="PF00724">
    <property type="entry name" value="Oxidored_FMN"/>
    <property type="match status" value="1"/>
</dbReference>